<dbReference type="EMBL" id="JAPTGB010000015">
    <property type="protein sequence ID" value="MCZ0861061.1"/>
    <property type="molecule type" value="Genomic_DNA"/>
</dbReference>
<keyword evidence="3" id="KW-1185">Reference proteome</keyword>
<dbReference type="RefSeq" id="WP_268925257.1">
    <property type="nucleotide sequence ID" value="NZ_JAPTGB010000015.1"/>
</dbReference>
<comment type="caution">
    <text evidence="2">The sequence shown here is derived from an EMBL/GenBank/DDBJ whole genome shotgun (WGS) entry which is preliminary data.</text>
</comment>
<reference evidence="2" key="1">
    <citation type="submission" date="2022-12" db="EMBL/GenBank/DDBJ databases">
        <title>Isolation and characterisation of novel Methanocorpusculum spp. from native Australian herbivores indicates the genus is ancestrally host-associated.</title>
        <authorList>
            <person name="Volmer J.G."/>
            <person name="Soo R.M."/>
            <person name="Evans P.N."/>
            <person name="Hoedt E.C."/>
            <person name="Astorga Alsina A.L."/>
            <person name="Woodcroft B.J."/>
            <person name="Tyson G.W."/>
            <person name="Hugenholtz P."/>
            <person name="Morrison M."/>
        </authorList>
    </citation>
    <scope>NUCLEOTIDE SEQUENCE</scope>
    <source>
        <strain evidence="2">MG</strain>
    </source>
</reference>
<dbReference type="Gene3D" id="3.60.21.10">
    <property type="match status" value="1"/>
</dbReference>
<evidence type="ECO:0000313" key="3">
    <source>
        <dbReference type="Proteomes" id="UP001141422"/>
    </source>
</evidence>
<dbReference type="PANTHER" id="PTHR37523:SF1">
    <property type="entry name" value="CALCINEURIN-LIKE PHOSPHOESTERASE DOMAIN-CONTAINING PROTEIN"/>
    <property type="match status" value="1"/>
</dbReference>
<name>A0ABT4IHN0_9EURY</name>
<feature type="domain" description="Calcineurin-like phosphoesterase" evidence="1">
    <location>
        <begin position="4"/>
        <end position="175"/>
    </location>
</feature>
<organism evidence="2 3">
    <name type="scientific">Methanocorpusculum petauri</name>
    <dbReference type="NCBI Taxonomy" id="3002863"/>
    <lineage>
        <taxon>Archaea</taxon>
        <taxon>Methanobacteriati</taxon>
        <taxon>Methanobacteriota</taxon>
        <taxon>Stenosarchaea group</taxon>
        <taxon>Methanomicrobia</taxon>
        <taxon>Methanomicrobiales</taxon>
        <taxon>Methanocorpusculaceae</taxon>
        <taxon>Methanocorpusculum</taxon>
    </lineage>
</organism>
<evidence type="ECO:0000313" key="2">
    <source>
        <dbReference type="EMBL" id="MCZ0861061.1"/>
    </source>
</evidence>
<dbReference type="SUPFAM" id="SSF56300">
    <property type="entry name" value="Metallo-dependent phosphatases"/>
    <property type="match status" value="1"/>
</dbReference>
<accession>A0ABT4IHN0</accession>
<protein>
    <submittedName>
        <fullName evidence="2">Metallophosphoesterase</fullName>
    </submittedName>
</protein>
<dbReference type="InterPro" id="IPR029052">
    <property type="entry name" value="Metallo-depent_PP-like"/>
</dbReference>
<gene>
    <name evidence="2" type="ORF">O0S10_07460</name>
</gene>
<dbReference type="PANTHER" id="PTHR37523">
    <property type="entry name" value="METALLOPHOSPHOESTERASE"/>
    <property type="match status" value="1"/>
</dbReference>
<dbReference type="Proteomes" id="UP001141422">
    <property type="component" value="Unassembled WGS sequence"/>
</dbReference>
<proteinExistence type="predicted"/>
<dbReference type="Pfam" id="PF00149">
    <property type="entry name" value="Metallophos"/>
    <property type="match status" value="1"/>
</dbReference>
<dbReference type="InterPro" id="IPR004843">
    <property type="entry name" value="Calcineurin-like_PHP"/>
</dbReference>
<evidence type="ECO:0000259" key="1">
    <source>
        <dbReference type="Pfam" id="PF00149"/>
    </source>
</evidence>
<sequence>MTDIVFITDVHGKYEVIPKIFEEEEPDYVLIGGDLTDFGPLDGVIPALEEIPAPTFVVPGNCDPKEIIQVIEASDAISLHKKSIDLGSITITGLGGSNTTPFDTLFEMSEEEIAAALSEVLAKTKKNRWNLLVTHAPPQGALDGIGEDGSMHVGSASVAAVVREFDIICCGHIHEQKGIAEFERRICVNPGPASEGNYAVITFTDEDEPTIELRNVNEREEVE</sequence>